<dbReference type="Gene3D" id="3.40.190.10">
    <property type="entry name" value="Periplasmic binding protein-like II"/>
    <property type="match status" value="2"/>
</dbReference>
<evidence type="ECO:0000313" key="6">
    <source>
        <dbReference type="EMBL" id="AXN02327.1"/>
    </source>
</evidence>
<dbReference type="Pfam" id="PF03466">
    <property type="entry name" value="LysR_substrate"/>
    <property type="match status" value="1"/>
</dbReference>
<reference evidence="6 7" key="1">
    <citation type="submission" date="2018-03" db="EMBL/GenBank/DDBJ databases">
        <title>A parallel universe: an anciently diverged bacterial symbiosis in a Hawaiian planthopper (Hemiptera: Cixiidae) reveals rearranged nutritional responsibilities.</title>
        <authorList>
            <person name="Bennett G."/>
            <person name="Mao M."/>
        </authorList>
    </citation>
    <scope>NUCLEOTIDE SEQUENCE [LARGE SCALE GENOMIC DNA]</scope>
    <source>
        <strain evidence="6 7">OLIH</strain>
    </source>
</reference>
<proteinExistence type="inferred from homology"/>
<dbReference type="GO" id="GO:0019344">
    <property type="term" value="P:cysteine biosynthetic process"/>
    <property type="evidence" value="ECO:0007669"/>
    <property type="project" value="TreeGrafter"/>
</dbReference>
<keyword evidence="3" id="KW-0238">DNA-binding</keyword>
<evidence type="ECO:0000256" key="1">
    <source>
        <dbReference type="ARBA" id="ARBA00009437"/>
    </source>
</evidence>
<comment type="similarity">
    <text evidence="1">Belongs to the LysR transcriptional regulatory family.</text>
</comment>
<dbReference type="SUPFAM" id="SSF46785">
    <property type="entry name" value="Winged helix' DNA-binding domain"/>
    <property type="match status" value="1"/>
</dbReference>
<gene>
    <name evidence="6" type="ORF">C9I82_371</name>
</gene>
<evidence type="ECO:0000256" key="3">
    <source>
        <dbReference type="ARBA" id="ARBA00023125"/>
    </source>
</evidence>
<protein>
    <submittedName>
        <fullName evidence="6">Cys regulon transcriptional activator CysB</fullName>
    </submittedName>
</protein>
<dbReference type="InterPro" id="IPR036390">
    <property type="entry name" value="WH_DNA-bd_sf"/>
</dbReference>
<dbReference type="FunFam" id="1.10.10.10:FF:000021">
    <property type="entry name" value="HTH-type transcriptional regulator CysB"/>
    <property type="match status" value="1"/>
</dbReference>
<dbReference type="PANTHER" id="PTHR30126">
    <property type="entry name" value="HTH-TYPE TRANSCRIPTIONAL REGULATOR"/>
    <property type="match status" value="1"/>
</dbReference>
<dbReference type="NCBIfam" id="NF009327">
    <property type="entry name" value="PRK12684.1"/>
    <property type="match status" value="1"/>
</dbReference>
<accession>A0A346E022</accession>
<evidence type="ECO:0000256" key="2">
    <source>
        <dbReference type="ARBA" id="ARBA00023015"/>
    </source>
</evidence>
<dbReference type="GO" id="GO:0003700">
    <property type="term" value="F:DNA-binding transcription factor activity"/>
    <property type="evidence" value="ECO:0007669"/>
    <property type="project" value="InterPro"/>
</dbReference>
<dbReference type="EMBL" id="CP028374">
    <property type="protein sequence ID" value="AXN02327.1"/>
    <property type="molecule type" value="Genomic_DNA"/>
</dbReference>
<feature type="domain" description="HTH lysR-type" evidence="5">
    <location>
        <begin position="8"/>
        <end position="64"/>
    </location>
</feature>
<organism evidence="6 7">
    <name type="scientific">Candidatus Purcelliella pentastirinorum</name>
    <dbReference type="NCBI Taxonomy" id="472834"/>
    <lineage>
        <taxon>Bacteria</taxon>
        <taxon>Pseudomonadati</taxon>
        <taxon>Pseudomonadota</taxon>
        <taxon>Gammaproteobacteria</taxon>
        <taxon>Enterobacterales</taxon>
        <taxon>Enterobacteriaceae</taxon>
        <taxon>Candidatus Purcelliella</taxon>
    </lineage>
</organism>
<dbReference type="Proteomes" id="UP000256856">
    <property type="component" value="Chromosome"/>
</dbReference>
<keyword evidence="4" id="KW-0804">Transcription</keyword>
<dbReference type="PROSITE" id="PS50931">
    <property type="entry name" value="HTH_LYSR"/>
    <property type="match status" value="1"/>
</dbReference>
<dbReference type="Gene3D" id="1.10.10.10">
    <property type="entry name" value="Winged helix-like DNA-binding domain superfamily/Winged helix DNA-binding domain"/>
    <property type="match status" value="1"/>
</dbReference>
<dbReference type="PANTHER" id="PTHR30126:SF6">
    <property type="entry name" value="HTH-TYPE TRANSCRIPTIONAL REGULATOR CYSB-RELATED"/>
    <property type="match status" value="1"/>
</dbReference>
<evidence type="ECO:0000259" key="5">
    <source>
        <dbReference type="PROSITE" id="PS50931"/>
    </source>
</evidence>
<dbReference type="Pfam" id="PF00126">
    <property type="entry name" value="HTH_1"/>
    <property type="match status" value="1"/>
</dbReference>
<dbReference type="GO" id="GO:0000976">
    <property type="term" value="F:transcription cis-regulatory region binding"/>
    <property type="evidence" value="ECO:0007669"/>
    <property type="project" value="TreeGrafter"/>
</dbReference>
<dbReference type="InterPro" id="IPR036388">
    <property type="entry name" value="WH-like_DNA-bd_sf"/>
</dbReference>
<keyword evidence="7" id="KW-1185">Reference proteome</keyword>
<dbReference type="NCBIfam" id="NF009326">
    <property type="entry name" value="PRK12681.1"/>
    <property type="match status" value="1"/>
</dbReference>
<dbReference type="KEGG" id="ppet:C9I82_371"/>
<sequence>MFFWIKYMKLQQLRYIVEVVNHNLNVSSTAEGLYTSQPGISKQVRMLEDELGIQVFIRSGKHLTEITSAGKKIIHIAREILSKVESIKSIAEEHTWPDRGSLFVATTHTQARYALPDVIKGFINKYPKVSLHMQQGSPKQISDAVSRGNADFAIATETLHLYDDLIMLPCHNWNRVIIIMPTHPLANQKNIKINELAKYPLVTYTFSFSACSELEKTFNKAGLKPKIVFTATDADIIKTYVRLGLGIGIIANMAIDPISDSDLKCINCNNIFANGITKIGFKRSTFLRGYMYDFIYRFAPHLTRDMIDNAISLKSNKEIEIMFKNIKLPIK</sequence>
<dbReference type="InterPro" id="IPR000847">
    <property type="entry name" value="LysR_HTH_N"/>
</dbReference>
<evidence type="ECO:0000256" key="4">
    <source>
        <dbReference type="ARBA" id="ARBA00023163"/>
    </source>
</evidence>
<keyword evidence="2" id="KW-0805">Transcription regulation</keyword>
<dbReference type="SUPFAM" id="SSF53850">
    <property type="entry name" value="Periplasmic binding protein-like II"/>
    <property type="match status" value="1"/>
</dbReference>
<name>A0A346E022_9ENTR</name>
<evidence type="ECO:0000313" key="7">
    <source>
        <dbReference type="Proteomes" id="UP000256856"/>
    </source>
</evidence>
<dbReference type="InterPro" id="IPR005119">
    <property type="entry name" value="LysR_subst-bd"/>
</dbReference>
<dbReference type="PRINTS" id="PR00039">
    <property type="entry name" value="HTHLYSR"/>
</dbReference>
<dbReference type="AlphaFoldDB" id="A0A346E022"/>